<gene>
    <name evidence="1" type="ORF">LEP1GSC063_3943</name>
</gene>
<accession>M6JPU5</accession>
<evidence type="ECO:0000313" key="2">
    <source>
        <dbReference type="Proteomes" id="UP000012106"/>
    </source>
</evidence>
<evidence type="ECO:0000313" key="1">
    <source>
        <dbReference type="EMBL" id="EMN21595.1"/>
    </source>
</evidence>
<name>M6JPU5_9LEPT</name>
<reference evidence="1 2" key="1">
    <citation type="submission" date="2013-01" db="EMBL/GenBank/DDBJ databases">
        <authorList>
            <person name="Harkins D.M."/>
            <person name="Durkin A.S."/>
            <person name="Brinkac L.M."/>
            <person name="Haft D.H."/>
            <person name="Selengut J.D."/>
            <person name="Sanka R."/>
            <person name="DePew J."/>
            <person name="Purushe J."/>
            <person name="Hartskeerl R.A."/>
            <person name="Ahmed A."/>
            <person name="van der Linden H."/>
            <person name="Goris M.G.A."/>
            <person name="Vinetz J.M."/>
            <person name="Sutton G.G."/>
            <person name="Nierman W.C."/>
            <person name="Fouts D.E."/>
        </authorList>
    </citation>
    <scope>NUCLEOTIDE SEQUENCE [LARGE SCALE GENOMIC DNA]</scope>
    <source>
        <strain evidence="1 2">MAVJ 401</strain>
    </source>
</reference>
<sequence>MGYDCGHGYTSMEITFGSCARLYNRKFLKPVSAFPFDRKENSQNCIFIARLNGTN</sequence>
<organism evidence="1 2">
    <name type="scientific">Leptospira santarosai serovar Arenal str. MAVJ 401</name>
    <dbReference type="NCBI Taxonomy" id="1049976"/>
    <lineage>
        <taxon>Bacteria</taxon>
        <taxon>Pseudomonadati</taxon>
        <taxon>Spirochaetota</taxon>
        <taxon>Spirochaetia</taxon>
        <taxon>Leptospirales</taxon>
        <taxon>Leptospiraceae</taxon>
        <taxon>Leptospira</taxon>
    </lineage>
</organism>
<dbReference type="EMBL" id="AHMU02000050">
    <property type="protein sequence ID" value="EMN21595.1"/>
    <property type="molecule type" value="Genomic_DNA"/>
</dbReference>
<dbReference type="Proteomes" id="UP000012106">
    <property type="component" value="Unassembled WGS sequence"/>
</dbReference>
<protein>
    <submittedName>
        <fullName evidence="1">Uncharacterized protein</fullName>
    </submittedName>
</protein>
<dbReference type="AlphaFoldDB" id="M6JPU5"/>
<comment type="caution">
    <text evidence="1">The sequence shown here is derived from an EMBL/GenBank/DDBJ whole genome shotgun (WGS) entry which is preliminary data.</text>
</comment>
<proteinExistence type="predicted"/>